<organism evidence="3">
    <name type="scientific">marine sediment metagenome</name>
    <dbReference type="NCBI Taxonomy" id="412755"/>
    <lineage>
        <taxon>unclassified sequences</taxon>
        <taxon>metagenomes</taxon>
        <taxon>ecological metagenomes</taxon>
    </lineage>
</organism>
<dbReference type="PANTHER" id="PTHR43674:SF16">
    <property type="entry name" value="CARBON-NITROGEN FAMILY, PUTATIVE (AFU_ORTHOLOGUE AFUA_5G02350)-RELATED"/>
    <property type="match status" value="1"/>
</dbReference>
<dbReference type="SUPFAM" id="SSF56317">
    <property type="entry name" value="Carbon-nitrogen hydrolase"/>
    <property type="match status" value="1"/>
</dbReference>
<protein>
    <recommendedName>
        <fullName evidence="2">CN hydrolase domain-containing protein</fullName>
    </recommendedName>
</protein>
<accession>X0T9E6</accession>
<comment type="caution">
    <text evidence="3">The sequence shown here is derived from an EMBL/GenBank/DDBJ whole genome shotgun (WGS) entry which is preliminary data.</text>
</comment>
<evidence type="ECO:0000259" key="2">
    <source>
        <dbReference type="PROSITE" id="PS50263"/>
    </source>
</evidence>
<reference evidence="3" key="1">
    <citation type="journal article" date="2014" name="Front. Microbiol.">
        <title>High frequency of phylogenetically diverse reductive dehalogenase-homologous genes in deep subseafloor sedimentary metagenomes.</title>
        <authorList>
            <person name="Kawai M."/>
            <person name="Futagami T."/>
            <person name="Toyoda A."/>
            <person name="Takaki Y."/>
            <person name="Nishi S."/>
            <person name="Hori S."/>
            <person name="Arai W."/>
            <person name="Tsubouchi T."/>
            <person name="Morono Y."/>
            <person name="Uchiyama I."/>
            <person name="Ito T."/>
            <person name="Fujiyama A."/>
            <person name="Inagaki F."/>
            <person name="Takami H."/>
        </authorList>
    </citation>
    <scope>NUCLEOTIDE SEQUENCE</scope>
    <source>
        <strain evidence="3">Expedition CK06-06</strain>
    </source>
</reference>
<dbReference type="InterPro" id="IPR050345">
    <property type="entry name" value="Aliph_Amidase/BUP"/>
</dbReference>
<dbReference type="AlphaFoldDB" id="X0T9E6"/>
<gene>
    <name evidence="3" type="ORF">S01H1_07952</name>
</gene>
<feature type="non-terminal residue" evidence="3">
    <location>
        <position position="1"/>
    </location>
</feature>
<dbReference type="Gene3D" id="3.60.110.10">
    <property type="entry name" value="Carbon-nitrogen hydrolase"/>
    <property type="match status" value="1"/>
</dbReference>
<dbReference type="Pfam" id="PF00795">
    <property type="entry name" value="CN_hydrolase"/>
    <property type="match status" value="1"/>
</dbReference>
<dbReference type="PROSITE" id="PS50263">
    <property type="entry name" value="CN_HYDROLASE"/>
    <property type="match status" value="1"/>
</dbReference>
<dbReference type="InterPro" id="IPR003010">
    <property type="entry name" value="C-N_Hydrolase"/>
</dbReference>
<dbReference type="PANTHER" id="PTHR43674">
    <property type="entry name" value="NITRILASE C965.09-RELATED"/>
    <property type="match status" value="1"/>
</dbReference>
<dbReference type="InterPro" id="IPR036526">
    <property type="entry name" value="C-N_Hydrolase_sf"/>
</dbReference>
<name>X0T9E6_9ZZZZ</name>
<proteinExistence type="predicted"/>
<dbReference type="GO" id="GO:0016811">
    <property type="term" value="F:hydrolase activity, acting on carbon-nitrogen (but not peptide) bonds, in linear amides"/>
    <property type="evidence" value="ECO:0007669"/>
    <property type="project" value="TreeGrafter"/>
</dbReference>
<feature type="domain" description="CN hydrolase" evidence="2">
    <location>
        <begin position="118"/>
        <end position="363"/>
    </location>
</feature>
<evidence type="ECO:0000256" key="1">
    <source>
        <dbReference type="ARBA" id="ARBA00022801"/>
    </source>
</evidence>
<evidence type="ECO:0000313" key="3">
    <source>
        <dbReference type="EMBL" id="GAF72700.1"/>
    </source>
</evidence>
<dbReference type="CDD" id="cd07197">
    <property type="entry name" value="nitrilase"/>
    <property type="match status" value="1"/>
</dbReference>
<dbReference type="EMBL" id="BARS01004079">
    <property type="protein sequence ID" value="GAF72700.1"/>
    <property type="molecule type" value="Genomic_DNA"/>
</dbReference>
<keyword evidence="1" id="KW-0378">Hydrolase</keyword>
<sequence>RTCSGGWQLCFSEIAPGAAYSIEVEAEHTGISVVRDTLQCIALWGPVAPDSAEKALQWDYLVPETLAEANLRFSRCLSAPDGAEVLVLRYCFRWSSSGRSVWKLPTIKPVPRNSRRAVKVSVVTGRVDSRPTSLVGIEDNIRYYGDLCEAACKRHPDIVVLPEIALQWQLKGSPLELAAPVPGPQTETFSQLARQYGTRVLLGLLERDADAVHNSAILIDPDGNIEGKYRKVHLAVGQESDSGILPGDRFTVVDTQIGRIGCNICMDSSAAESARMVGLGGADFLLLPIMGDHRASRWNPGPPIFNESRWRAIMRTRAMDNQFCLAVARNTAIGSCIIDRKGDVLAWNEGDEDFVEAVVEVDDGYRTWNGGCFRAINWMQRRPHLYHAFTDESNVGSL</sequence>